<comment type="caution">
    <text evidence="6">The sequence shown here is derived from an EMBL/GenBank/DDBJ whole genome shotgun (WGS) entry which is preliminary data.</text>
</comment>
<accession>A0A2M8G642</accession>
<dbReference type="GO" id="GO:0016887">
    <property type="term" value="F:ATP hydrolysis activity"/>
    <property type="evidence" value="ECO:0007669"/>
    <property type="project" value="TreeGrafter"/>
</dbReference>
<evidence type="ECO:0000256" key="3">
    <source>
        <dbReference type="ARBA" id="ARBA00022840"/>
    </source>
</evidence>
<evidence type="ECO:0000313" key="7">
    <source>
        <dbReference type="Proteomes" id="UP000229438"/>
    </source>
</evidence>
<feature type="non-terminal residue" evidence="6">
    <location>
        <position position="1"/>
    </location>
</feature>
<keyword evidence="2" id="KW-0547">Nucleotide-binding</keyword>
<dbReference type="GO" id="GO:0005886">
    <property type="term" value="C:plasma membrane"/>
    <property type="evidence" value="ECO:0007669"/>
    <property type="project" value="TreeGrafter"/>
</dbReference>
<dbReference type="AlphaFoldDB" id="A0A2M8G642"/>
<dbReference type="PANTHER" id="PTHR30258:SF2">
    <property type="entry name" value="COMG OPERON PROTEIN 1"/>
    <property type="match status" value="1"/>
</dbReference>
<dbReference type="Proteomes" id="UP000229438">
    <property type="component" value="Unassembled WGS sequence"/>
</dbReference>
<dbReference type="EMBL" id="PFQS01000096">
    <property type="protein sequence ID" value="PJC68417.1"/>
    <property type="molecule type" value="Genomic_DNA"/>
</dbReference>
<feature type="coiled-coil region" evidence="4">
    <location>
        <begin position="44"/>
        <end position="71"/>
    </location>
</feature>
<feature type="domain" description="Bacterial type II secretion system protein E" evidence="5">
    <location>
        <begin position="273"/>
        <end position="287"/>
    </location>
</feature>
<sequence>ELLLSLEDKFHSNGDLYLISENSFKNAFKLYASLPVIRKIKSGVEITEADFKKASEDIKNLKDLNNKIQKASITDIVTMIIIASIVGRSSDIHIEAEEKDIKIRFRVDGVLQDAASLSKDLWSKVVSRIKLLSGLKINITNVPQDGRFTIFQKEGKIDVRVSCLPTSFGESVVMRLLMPSTSSLSFDSLGLWEPAFSQLKQESERPNGMLITTGPTGSGKTTTLYSILNKLNQPGVKIITLEDPVEYKLAGINQSQVDYTRDYTFGKGLRSILRQDPDVVMVGEIRDLETADIAIQAALTGHFVISTIHTNSASGAIPRFLSMGVKPFLLAPALNGVIGQRLVRKICENCKEEDSLDEITLKRVKDLLAPLSPEVKEKYKIDLENLKFYHGRGCEACDNIGYKGRIGIYEIMTMNPEIEKVVLSEKVSEYDMQDIAIKNGMVTMVQDGLIKAVGGVTSVSEVFENAE</sequence>
<keyword evidence="4" id="KW-0175">Coiled coil</keyword>
<name>A0A2M8G642_UNCKA</name>
<keyword evidence="3" id="KW-0067">ATP-binding</keyword>
<comment type="similarity">
    <text evidence="1">Belongs to the GSP E family.</text>
</comment>
<dbReference type="Pfam" id="PF00437">
    <property type="entry name" value="T2SSE"/>
    <property type="match status" value="1"/>
</dbReference>
<protein>
    <recommendedName>
        <fullName evidence="5">Bacterial type II secretion system protein E domain-containing protein</fullName>
    </recommendedName>
</protein>
<dbReference type="GO" id="GO:0005524">
    <property type="term" value="F:ATP binding"/>
    <property type="evidence" value="ECO:0007669"/>
    <property type="project" value="UniProtKB-KW"/>
</dbReference>
<evidence type="ECO:0000259" key="5">
    <source>
        <dbReference type="PROSITE" id="PS00662"/>
    </source>
</evidence>
<evidence type="ECO:0000256" key="2">
    <source>
        <dbReference type="ARBA" id="ARBA00022741"/>
    </source>
</evidence>
<reference evidence="7" key="1">
    <citation type="submission" date="2017-09" db="EMBL/GenBank/DDBJ databases">
        <title>Depth-based differentiation of microbial function through sediment-hosted aquifers and enrichment of novel symbionts in the deep terrestrial subsurface.</title>
        <authorList>
            <person name="Probst A.J."/>
            <person name="Ladd B."/>
            <person name="Jarett J.K."/>
            <person name="Geller-Mcgrath D.E."/>
            <person name="Sieber C.M.K."/>
            <person name="Emerson J.B."/>
            <person name="Anantharaman K."/>
            <person name="Thomas B.C."/>
            <person name="Malmstrom R."/>
            <person name="Stieglmeier M."/>
            <person name="Klingl A."/>
            <person name="Woyke T."/>
            <person name="Ryan C.M."/>
            <person name="Banfield J.F."/>
        </authorList>
    </citation>
    <scope>NUCLEOTIDE SEQUENCE [LARGE SCALE GENOMIC DNA]</scope>
</reference>
<dbReference type="Gene3D" id="3.30.450.90">
    <property type="match status" value="1"/>
</dbReference>
<proteinExistence type="inferred from homology"/>
<evidence type="ECO:0000256" key="4">
    <source>
        <dbReference type="SAM" id="Coils"/>
    </source>
</evidence>
<dbReference type="InterPro" id="IPR001482">
    <property type="entry name" value="T2SS/T4SS_dom"/>
</dbReference>
<dbReference type="SUPFAM" id="SSF52540">
    <property type="entry name" value="P-loop containing nucleoside triphosphate hydrolases"/>
    <property type="match status" value="1"/>
</dbReference>
<dbReference type="InterPro" id="IPR003593">
    <property type="entry name" value="AAA+_ATPase"/>
</dbReference>
<dbReference type="SMART" id="SM00382">
    <property type="entry name" value="AAA"/>
    <property type="match status" value="1"/>
</dbReference>
<dbReference type="PANTHER" id="PTHR30258">
    <property type="entry name" value="TYPE II SECRETION SYSTEM PROTEIN GSPE-RELATED"/>
    <property type="match status" value="1"/>
</dbReference>
<dbReference type="PROSITE" id="PS00662">
    <property type="entry name" value="T2SP_E"/>
    <property type="match status" value="1"/>
</dbReference>
<evidence type="ECO:0000313" key="6">
    <source>
        <dbReference type="EMBL" id="PJC68417.1"/>
    </source>
</evidence>
<gene>
    <name evidence="6" type="ORF">CO015_04065</name>
</gene>
<organism evidence="6 7">
    <name type="scientific">candidate division WWE3 bacterium CG_4_8_14_3_um_filter_42_11</name>
    <dbReference type="NCBI Taxonomy" id="1975076"/>
    <lineage>
        <taxon>Bacteria</taxon>
        <taxon>Katanobacteria</taxon>
    </lineage>
</organism>
<dbReference type="CDD" id="cd01129">
    <property type="entry name" value="PulE-GspE-like"/>
    <property type="match status" value="1"/>
</dbReference>
<dbReference type="InterPro" id="IPR027417">
    <property type="entry name" value="P-loop_NTPase"/>
</dbReference>
<dbReference type="Gene3D" id="3.40.50.300">
    <property type="entry name" value="P-loop containing nucleotide triphosphate hydrolases"/>
    <property type="match status" value="1"/>
</dbReference>
<evidence type="ECO:0000256" key="1">
    <source>
        <dbReference type="ARBA" id="ARBA00006611"/>
    </source>
</evidence>